<evidence type="ECO:0000256" key="12">
    <source>
        <dbReference type="ARBA" id="ARBA00048173"/>
    </source>
</evidence>
<accession>A0A9P6T3G8</accession>
<dbReference type="InterPro" id="IPR000477">
    <property type="entry name" value="RT_dom"/>
</dbReference>
<keyword evidence="10 13" id="KW-0695">RNA-directed DNA polymerase</keyword>
<keyword evidence="7 13" id="KW-0479">Metal-binding</keyword>
<dbReference type="AlphaFoldDB" id="A0A9P6T3G8"/>
<dbReference type="PRINTS" id="PR01365">
    <property type="entry name" value="TELOMERASERT"/>
</dbReference>
<dbReference type="GO" id="GO:0042162">
    <property type="term" value="F:telomeric DNA binding"/>
    <property type="evidence" value="ECO:0007669"/>
    <property type="project" value="TreeGrafter"/>
</dbReference>
<evidence type="ECO:0000256" key="1">
    <source>
        <dbReference type="ARBA" id="ARBA00008001"/>
    </source>
</evidence>
<proteinExistence type="inferred from homology"/>
<dbReference type="Gene3D" id="1.10.132.70">
    <property type="match status" value="1"/>
</dbReference>
<dbReference type="Pfam" id="PF12009">
    <property type="entry name" value="Telomerase_RBD"/>
    <property type="match status" value="1"/>
</dbReference>
<dbReference type="EC" id="2.7.7.49" evidence="2 13"/>
<evidence type="ECO:0000313" key="15">
    <source>
        <dbReference type="EMBL" id="KAG0021836.1"/>
    </source>
</evidence>
<dbReference type="GO" id="GO:0000333">
    <property type="term" value="C:telomerase catalytic core complex"/>
    <property type="evidence" value="ECO:0007669"/>
    <property type="project" value="TreeGrafter"/>
</dbReference>
<dbReference type="Pfam" id="PF00078">
    <property type="entry name" value="RVT_1"/>
    <property type="match status" value="1"/>
</dbReference>
<gene>
    <name evidence="15" type="ORF">BGZ80_001610</name>
</gene>
<feature type="domain" description="Reverse transcriptase" evidence="14">
    <location>
        <begin position="1"/>
        <end position="413"/>
    </location>
</feature>
<evidence type="ECO:0000256" key="13">
    <source>
        <dbReference type="RuleBase" id="RU365061"/>
    </source>
</evidence>
<evidence type="ECO:0000259" key="14">
    <source>
        <dbReference type="PROSITE" id="PS50878"/>
    </source>
</evidence>
<keyword evidence="5 13" id="KW-0808">Transferase</keyword>
<evidence type="ECO:0000256" key="11">
    <source>
        <dbReference type="ARBA" id="ARBA00023242"/>
    </source>
</evidence>
<dbReference type="GO" id="GO:0046872">
    <property type="term" value="F:metal ion binding"/>
    <property type="evidence" value="ECO:0007669"/>
    <property type="project" value="UniProtKB-KW"/>
</dbReference>
<evidence type="ECO:0000256" key="6">
    <source>
        <dbReference type="ARBA" id="ARBA00022695"/>
    </source>
</evidence>
<keyword evidence="11 13" id="KW-0539">Nucleus</keyword>
<dbReference type="InterPro" id="IPR043502">
    <property type="entry name" value="DNA/RNA_pol_sf"/>
</dbReference>
<comment type="subcellular location">
    <subcellularLocation>
        <location evidence="13">Nucleus</location>
    </subcellularLocation>
    <subcellularLocation>
        <location evidence="13">Chromosome</location>
        <location evidence="13">Telomere</location>
    </subcellularLocation>
</comment>
<keyword evidence="16" id="KW-1185">Reference proteome</keyword>
<dbReference type="Gene3D" id="1.10.357.90">
    <property type="match status" value="1"/>
</dbReference>
<dbReference type="PROSITE" id="PS50878">
    <property type="entry name" value="RT_POL"/>
    <property type="match status" value="1"/>
</dbReference>
<dbReference type="Pfam" id="PF21399">
    <property type="entry name" value="TERT_C"/>
    <property type="match status" value="1"/>
</dbReference>
<dbReference type="InterPro" id="IPR003545">
    <property type="entry name" value="Telomerase_RT"/>
</dbReference>
<dbReference type="PANTHER" id="PTHR12066">
    <property type="entry name" value="TELOMERASE REVERSE TRANSCRIPTASE"/>
    <property type="match status" value="1"/>
</dbReference>
<comment type="function">
    <text evidence="13">Telomerase is a ribonucleoprotein enzyme essential for the replication of chromosome termini in most eukaryotes. It elongates telomeres. It is a reverse transcriptase that adds simple sequence repeats to chromosome ends by copying a template sequence within the RNA component of the enzyme.</text>
</comment>
<dbReference type="GO" id="GO:0003720">
    <property type="term" value="F:telomerase activity"/>
    <property type="evidence" value="ECO:0007669"/>
    <property type="project" value="InterPro"/>
</dbReference>
<evidence type="ECO:0000256" key="10">
    <source>
        <dbReference type="ARBA" id="ARBA00022918"/>
    </source>
</evidence>
<dbReference type="SUPFAM" id="SSF56672">
    <property type="entry name" value="DNA/RNA polymerases"/>
    <property type="match status" value="1"/>
</dbReference>
<dbReference type="GO" id="GO:0007004">
    <property type="term" value="P:telomere maintenance via telomerase"/>
    <property type="evidence" value="ECO:0007669"/>
    <property type="project" value="TreeGrafter"/>
</dbReference>
<keyword evidence="6 13" id="KW-0548">Nucleotidyltransferase</keyword>
<evidence type="ECO:0000256" key="4">
    <source>
        <dbReference type="ARBA" id="ARBA00022454"/>
    </source>
</evidence>
<protein>
    <recommendedName>
        <fullName evidence="3 13">Telomerase reverse transcriptase</fullName>
        <ecNumber evidence="2 13">2.7.7.49</ecNumber>
    </recommendedName>
    <alternativeName>
        <fullName evidence="13">Telomerase catalytic subunit</fullName>
    </alternativeName>
</protein>
<evidence type="ECO:0000256" key="7">
    <source>
        <dbReference type="ARBA" id="ARBA00022723"/>
    </source>
</evidence>
<comment type="caution">
    <text evidence="15">The sequence shown here is derived from an EMBL/GenBank/DDBJ whole genome shotgun (WGS) entry which is preliminary data.</text>
</comment>
<comment type="catalytic activity">
    <reaction evidence="12 13">
        <text>DNA(n) + a 2'-deoxyribonucleoside 5'-triphosphate = DNA(n+1) + diphosphate</text>
        <dbReference type="Rhea" id="RHEA:22508"/>
        <dbReference type="Rhea" id="RHEA-COMP:17339"/>
        <dbReference type="Rhea" id="RHEA-COMP:17340"/>
        <dbReference type="ChEBI" id="CHEBI:33019"/>
        <dbReference type="ChEBI" id="CHEBI:61560"/>
        <dbReference type="ChEBI" id="CHEBI:173112"/>
        <dbReference type="EC" id="2.7.7.49"/>
    </reaction>
</comment>
<organism evidence="15 16">
    <name type="scientific">Entomortierella chlamydospora</name>
    <dbReference type="NCBI Taxonomy" id="101097"/>
    <lineage>
        <taxon>Eukaryota</taxon>
        <taxon>Fungi</taxon>
        <taxon>Fungi incertae sedis</taxon>
        <taxon>Mucoromycota</taxon>
        <taxon>Mortierellomycotina</taxon>
        <taxon>Mortierellomycetes</taxon>
        <taxon>Mortierellales</taxon>
        <taxon>Mortierellaceae</taxon>
        <taxon>Entomortierella</taxon>
    </lineage>
</organism>
<dbReference type="GO" id="GO:0000781">
    <property type="term" value="C:chromosome, telomeric region"/>
    <property type="evidence" value="ECO:0007669"/>
    <property type="project" value="UniProtKB-SubCell"/>
</dbReference>
<dbReference type="PANTHER" id="PTHR12066:SF0">
    <property type="entry name" value="TELOMERASE REVERSE TRANSCRIPTASE"/>
    <property type="match status" value="1"/>
</dbReference>
<name>A0A9P6T3G8_9FUNG</name>
<keyword evidence="9 13" id="KW-0779">Telomere</keyword>
<dbReference type="SMART" id="SM00975">
    <property type="entry name" value="Telomerase_RBD"/>
    <property type="match status" value="1"/>
</dbReference>
<dbReference type="GO" id="GO:0070034">
    <property type="term" value="F:telomerase RNA binding"/>
    <property type="evidence" value="ECO:0007669"/>
    <property type="project" value="TreeGrafter"/>
</dbReference>
<evidence type="ECO:0000313" key="16">
    <source>
        <dbReference type="Proteomes" id="UP000703661"/>
    </source>
</evidence>
<dbReference type="EMBL" id="JAAAID010000137">
    <property type="protein sequence ID" value="KAG0021836.1"/>
    <property type="molecule type" value="Genomic_DNA"/>
</dbReference>
<evidence type="ECO:0000256" key="3">
    <source>
        <dbReference type="ARBA" id="ARBA00016182"/>
    </source>
</evidence>
<dbReference type="CDD" id="cd01648">
    <property type="entry name" value="TERT"/>
    <property type="match status" value="1"/>
</dbReference>
<dbReference type="InterPro" id="IPR021891">
    <property type="entry name" value="Telomerase_RBD"/>
</dbReference>
<sequence length="613" mass="70519">MTRFIHLKKFEAMSLQYVLQGFKMSDCQWLQDSRLHDPDSRVSHTPPSASNKQHEILNEFIYWLFDGFLIPLLKASFYVTDSSFQRNRVFYYRHELWHLIVKPAVSSIQEEMFIQMEPVNGSTSVGVRSMNQQLMNAFLVLGYERSRQLSQKTGSAMGMSDLYQRFKQVKKKLVKHPPIDPNTLKSPKLFMVKVDIKKSFDSINQDKLLEIIDRTLKEDKYMIHRHSKVLPSNGRIMKRFLPRAVAPDEMGSFIGFAIDQAKMSKHAVLVDKASVVHTYESKRVIVNLIREHVGKNVVKFGKHFYRQTTGIPQGSILSPGLCRFFYDEMELNVLSELTNSHDSALLRLADDFLFISQSQEKAESFLKIMSDGHPSYGCYINEKKTIVNFDATLNGTPVQKCPENDFPYCGLLVNAKTLEIRVDYSRYHNEDIRDLLTVGRDMHPGRSITLKMKKAMQHMCQMAFSDTTFNSLQKVMLNIYQNFVFCAMKFHAYCQELRLDPVSAVHIQPSALPQVVRGIFRACFGLLHNSRRSNVGVAAGAKFAVAERHVHWLGASAFINTLPRLPVYEPLRAMLHDQILGPLARSEKVHFKRMLHSAVKDPRNAIMDNIRFK</sequence>
<dbReference type="Proteomes" id="UP000703661">
    <property type="component" value="Unassembled WGS sequence"/>
</dbReference>
<evidence type="ECO:0000256" key="8">
    <source>
        <dbReference type="ARBA" id="ARBA00022842"/>
    </source>
</evidence>
<keyword evidence="4 13" id="KW-0158">Chromosome</keyword>
<evidence type="ECO:0000256" key="2">
    <source>
        <dbReference type="ARBA" id="ARBA00012493"/>
    </source>
</evidence>
<evidence type="ECO:0000256" key="5">
    <source>
        <dbReference type="ARBA" id="ARBA00022679"/>
    </source>
</evidence>
<comment type="similarity">
    <text evidence="1 13">Belongs to the reverse transcriptase family. Telomerase subfamily.</text>
</comment>
<dbReference type="InterPro" id="IPR049139">
    <property type="entry name" value="TERT_C"/>
</dbReference>
<keyword evidence="8 13" id="KW-0460">Magnesium</keyword>
<reference evidence="15" key="1">
    <citation type="journal article" date="2020" name="Fungal Divers.">
        <title>Resolving the Mortierellaceae phylogeny through synthesis of multi-gene phylogenetics and phylogenomics.</title>
        <authorList>
            <person name="Vandepol N."/>
            <person name="Liber J."/>
            <person name="Desiro A."/>
            <person name="Na H."/>
            <person name="Kennedy M."/>
            <person name="Barry K."/>
            <person name="Grigoriev I.V."/>
            <person name="Miller A.N."/>
            <person name="O'Donnell K."/>
            <person name="Stajich J.E."/>
            <person name="Bonito G."/>
        </authorList>
    </citation>
    <scope>NUCLEOTIDE SEQUENCE</scope>
    <source>
        <strain evidence="15">NRRL 2769</strain>
    </source>
</reference>
<evidence type="ECO:0000256" key="9">
    <source>
        <dbReference type="ARBA" id="ARBA00022895"/>
    </source>
</evidence>
<dbReference type="Gene3D" id="3.30.70.2630">
    <property type="match status" value="1"/>
</dbReference>